<keyword evidence="3" id="KW-0963">Cytoplasm</keyword>
<name>A0A1J6HMD4_9HYPH</name>
<evidence type="ECO:0000313" key="7">
    <source>
        <dbReference type="EMBL" id="OIS93609.1"/>
    </source>
</evidence>
<dbReference type="NCBIfam" id="TIGR02499">
    <property type="entry name" value="HrpE_YscL_not"/>
    <property type="match status" value="1"/>
</dbReference>
<accession>A0A1J6HMD4</accession>
<reference evidence="7 8" key="1">
    <citation type="submission" date="2016-10" db="EMBL/GenBank/DDBJ databases">
        <title>The Draft Genome Sequence of the Potato Rhizosphere Bacteria Ochrobactrum sp. IPA7.2.</title>
        <authorList>
            <person name="Gogoleva N.E."/>
            <person name="Khlopko Y.A."/>
            <person name="Burygin G.L."/>
            <person name="Plotnikov A.O."/>
        </authorList>
    </citation>
    <scope>NUCLEOTIDE SEQUENCE [LARGE SCALE GENOMIC DNA]</scope>
    <source>
        <strain evidence="7 8">IPA7.2</strain>
    </source>
</reference>
<evidence type="ECO:0000256" key="1">
    <source>
        <dbReference type="ARBA" id="ARBA00004496"/>
    </source>
</evidence>
<comment type="subcellular location">
    <subcellularLocation>
        <location evidence="1">Cytoplasm</location>
    </subcellularLocation>
</comment>
<evidence type="ECO:0000256" key="2">
    <source>
        <dbReference type="ARBA" id="ARBA00022448"/>
    </source>
</evidence>
<evidence type="ECO:0000256" key="5">
    <source>
        <dbReference type="ARBA" id="ARBA00024335"/>
    </source>
</evidence>
<evidence type="ECO:0000256" key="6">
    <source>
        <dbReference type="ARBA" id="ARBA00040494"/>
    </source>
</evidence>
<sequence>MTLRPDSVNLPNRPTGRIIKASSARVWLEGYSLLESAKVAAENQQTASRKAYGDSFAQGYEDGYSEGRTEATRLVHTTTARIDRYLGSLEKEITGVALDIVRRVLGTFDTGDLLARAARQALMDLRRSKYVRISVHPSMEQTVRRDLADLMANEEIPLEIHGDPELSVDACILSSDLAVIDATLKVQLEAIRTSLQTVDATSIETGHE</sequence>
<keyword evidence="8" id="KW-1185">Reference proteome</keyword>
<dbReference type="OrthoDB" id="6859370at2"/>
<dbReference type="InterPro" id="IPR012842">
    <property type="entry name" value="T3SS_SctL/SctL2"/>
</dbReference>
<keyword evidence="4" id="KW-0653">Protein transport</keyword>
<organism evidence="7 8">
    <name type="scientific">Brucella cytisi</name>
    <dbReference type="NCBI Taxonomy" id="407152"/>
    <lineage>
        <taxon>Bacteria</taxon>
        <taxon>Pseudomonadati</taxon>
        <taxon>Pseudomonadota</taxon>
        <taxon>Alphaproteobacteria</taxon>
        <taxon>Hyphomicrobiales</taxon>
        <taxon>Brucellaceae</taxon>
        <taxon>Brucella/Ochrobactrum group</taxon>
        <taxon>Brucella</taxon>
    </lineage>
</organism>
<dbReference type="AlphaFoldDB" id="A0A1J6HMD4"/>
<gene>
    <name evidence="7" type="ORF">BLA27_09840</name>
</gene>
<dbReference type="RefSeq" id="WP_071631592.1">
    <property type="nucleotide sequence ID" value="NZ_MOEC01000008.1"/>
</dbReference>
<protein>
    <recommendedName>
        <fullName evidence="6">Type 3 secretion system stator protein</fullName>
    </recommendedName>
</protein>
<dbReference type="PANTHER" id="PTHR34982:SF1">
    <property type="entry name" value="FLAGELLAR ASSEMBLY PROTEIN FLIH"/>
    <property type="match status" value="1"/>
</dbReference>
<dbReference type="Proteomes" id="UP000182985">
    <property type="component" value="Unassembled WGS sequence"/>
</dbReference>
<evidence type="ECO:0000313" key="8">
    <source>
        <dbReference type="Proteomes" id="UP000182985"/>
    </source>
</evidence>
<dbReference type="GO" id="GO:0005829">
    <property type="term" value="C:cytosol"/>
    <property type="evidence" value="ECO:0007669"/>
    <property type="project" value="TreeGrafter"/>
</dbReference>
<dbReference type="Pfam" id="PF06635">
    <property type="entry name" value="T3SS_SCTL"/>
    <property type="match status" value="1"/>
</dbReference>
<proteinExistence type="inferred from homology"/>
<dbReference type="InterPro" id="IPR051472">
    <property type="entry name" value="T3SS_Stator/FliH"/>
</dbReference>
<keyword evidence="2" id="KW-0813">Transport</keyword>
<dbReference type="InterPro" id="IPR010586">
    <property type="entry name" value="T3SS_stator_protein"/>
</dbReference>
<dbReference type="EMBL" id="MOEC01000008">
    <property type="protein sequence ID" value="OIS93609.1"/>
    <property type="molecule type" value="Genomic_DNA"/>
</dbReference>
<dbReference type="PANTHER" id="PTHR34982">
    <property type="entry name" value="YOP PROTEINS TRANSLOCATION PROTEIN L"/>
    <property type="match status" value="1"/>
</dbReference>
<comment type="similarity">
    <text evidence="5">Belongs to the SctL stator family.</text>
</comment>
<comment type="caution">
    <text evidence="7">The sequence shown here is derived from an EMBL/GenBank/DDBJ whole genome shotgun (WGS) entry which is preliminary data.</text>
</comment>
<evidence type="ECO:0000256" key="4">
    <source>
        <dbReference type="ARBA" id="ARBA00022927"/>
    </source>
</evidence>
<dbReference type="GO" id="GO:0030254">
    <property type="term" value="P:protein secretion by the type III secretion system"/>
    <property type="evidence" value="ECO:0007669"/>
    <property type="project" value="InterPro"/>
</dbReference>
<evidence type="ECO:0000256" key="3">
    <source>
        <dbReference type="ARBA" id="ARBA00022490"/>
    </source>
</evidence>